<name>A0A8J1UL18_OWEFU</name>
<organism evidence="12 13">
    <name type="scientific">Owenia fusiformis</name>
    <name type="common">Polychaete worm</name>
    <dbReference type="NCBI Taxonomy" id="6347"/>
    <lineage>
        <taxon>Eukaryota</taxon>
        <taxon>Metazoa</taxon>
        <taxon>Spiralia</taxon>
        <taxon>Lophotrochozoa</taxon>
        <taxon>Annelida</taxon>
        <taxon>Polychaeta</taxon>
        <taxon>Sedentaria</taxon>
        <taxon>Canalipalpata</taxon>
        <taxon>Sabellida</taxon>
        <taxon>Oweniida</taxon>
        <taxon>Oweniidae</taxon>
        <taxon>Owenia</taxon>
    </lineage>
</organism>
<accession>A0A8J1UL18</accession>
<evidence type="ECO:0000256" key="4">
    <source>
        <dbReference type="ARBA" id="ARBA00022737"/>
    </source>
</evidence>
<keyword evidence="7" id="KW-0805">Transcription regulation</keyword>
<evidence type="ECO:0000313" key="13">
    <source>
        <dbReference type="Proteomes" id="UP000749559"/>
    </source>
</evidence>
<dbReference type="PROSITE" id="PS50157">
    <property type="entry name" value="ZINC_FINGER_C2H2_2"/>
    <property type="match status" value="8"/>
</dbReference>
<dbReference type="SMART" id="SM00355">
    <property type="entry name" value="ZnF_C2H2"/>
    <property type="match status" value="9"/>
</dbReference>
<evidence type="ECO:0000256" key="7">
    <source>
        <dbReference type="ARBA" id="ARBA00023015"/>
    </source>
</evidence>
<evidence type="ECO:0000256" key="11">
    <source>
        <dbReference type="SAM" id="MobiDB-lite"/>
    </source>
</evidence>
<keyword evidence="9" id="KW-0804">Transcription</keyword>
<dbReference type="EMBL" id="CAIIXF020000008">
    <property type="protein sequence ID" value="CAH1792938.1"/>
    <property type="molecule type" value="Genomic_DNA"/>
</dbReference>
<evidence type="ECO:0000256" key="1">
    <source>
        <dbReference type="ARBA" id="ARBA00004123"/>
    </source>
</evidence>
<keyword evidence="4" id="KW-0677">Repeat</keyword>
<comment type="subcellular location">
    <subcellularLocation>
        <location evidence="1">Nucleus</location>
    </subcellularLocation>
</comment>
<dbReference type="Pfam" id="PF00096">
    <property type="entry name" value="zf-C2H2"/>
    <property type="match status" value="6"/>
</dbReference>
<comment type="caution">
    <text evidence="12">The sequence shown here is derived from an EMBL/GenBank/DDBJ whole genome shotgun (WGS) entry which is preliminary data.</text>
</comment>
<evidence type="ECO:0000256" key="6">
    <source>
        <dbReference type="ARBA" id="ARBA00022833"/>
    </source>
</evidence>
<dbReference type="InterPro" id="IPR013087">
    <property type="entry name" value="Znf_C2H2_type"/>
</dbReference>
<feature type="compositionally biased region" description="Basic residues" evidence="11">
    <location>
        <begin position="16"/>
        <end position="27"/>
    </location>
</feature>
<dbReference type="Gene3D" id="3.30.160.60">
    <property type="entry name" value="Classic Zinc Finger"/>
    <property type="match status" value="6"/>
</dbReference>
<reference evidence="12" key="1">
    <citation type="submission" date="2022-03" db="EMBL/GenBank/DDBJ databases">
        <authorList>
            <person name="Martin C."/>
        </authorList>
    </citation>
    <scope>NUCLEOTIDE SEQUENCE</scope>
</reference>
<comment type="similarity">
    <text evidence="2">Belongs to the krueppel C2H2-type zinc-finger protein family.</text>
</comment>
<evidence type="ECO:0000313" key="12">
    <source>
        <dbReference type="EMBL" id="CAH1792938.1"/>
    </source>
</evidence>
<keyword evidence="13" id="KW-1185">Reference proteome</keyword>
<dbReference type="FunFam" id="3.30.160.60:FF:002343">
    <property type="entry name" value="Zinc finger protein 33A"/>
    <property type="match status" value="1"/>
</dbReference>
<dbReference type="FunFam" id="3.30.160.60:FF:000770">
    <property type="entry name" value="zinc finger protein 16"/>
    <property type="match status" value="1"/>
</dbReference>
<evidence type="ECO:0000256" key="5">
    <source>
        <dbReference type="ARBA" id="ARBA00022771"/>
    </source>
</evidence>
<feature type="compositionally biased region" description="Polar residues" evidence="11">
    <location>
        <begin position="1"/>
        <end position="11"/>
    </location>
</feature>
<sequence length="395" mass="46017">MKYTESSNKVTLKSPASKHSKVQKRPSKPCYNTVNDGKSADNNNKFDSEDEDTIVDEAIGTDMEPVVKARRRSRKSEKLNYKCPQCPAVFHNRDEVYNHRAQDHEMYGCGLCKKIYETKELLNVHNHLHSSDNPYITMTTKGEKQYKCDICGEQFRTSTNFFKHMQLSHNLHKPLRCPYCSTSCKYFSQFSKHMDVHTGEKNHSCPNCGMKFNNKYSMLRHRRIHTGEKLHLCDICGKSFKDRQRLKEHRFVHGDMPKFDCDQCGQKFVSPIYLQRHRKSHKKLYECEKCGKRFGRLSHLKSHQRTHDGIKPYACDICGKMYSDPRPLRTHLIKLHDIEQDKIPTSRDCRVDIRLKDPKPVVETLVITEHEITELLQNGNIVSLQSNASNIDICP</sequence>
<dbReference type="InterPro" id="IPR036236">
    <property type="entry name" value="Znf_C2H2_sf"/>
</dbReference>
<dbReference type="OrthoDB" id="6077919at2759"/>
<evidence type="ECO:0000256" key="9">
    <source>
        <dbReference type="ARBA" id="ARBA00023163"/>
    </source>
</evidence>
<protein>
    <submittedName>
        <fullName evidence="12">Uncharacterized protein</fullName>
    </submittedName>
</protein>
<keyword evidence="6" id="KW-0862">Zinc</keyword>
<dbReference type="GO" id="GO:0005634">
    <property type="term" value="C:nucleus"/>
    <property type="evidence" value="ECO:0007669"/>
    <property type="project" value="UniProtKB-SubCell"/>
</dbReference>
<keyword evidence="8" id="KW-0238">DNA-binding</keyword>
<evidence type="ECO:0000256" key="3">
    <source>
        <dbReference type="ARBA" id="ARBA00022723"/>
    </source>
</evidence>
<feature type="region of interest" description="Disordered" evidence="11">
    <location>
        <begin position="1"/>
        <end position="49"/>
    </location>
</feature>
<evidence type="ECO:0000256" key="10">
    <source>
        <dbReference type="ARBA" id="ARBA00023242"/>
    </source>
</evidence>
<dbReference type="PANTHER" id="PTHR24381:SF393">
    <property type="entry name" value="CHROMATIN-LINKED ADAPTOR FOR MSL PROTEINS, ISOFORM B"/>
    <property type="match status" value="1"/>
</dbReference>
<keyword evidence="3" id="KW-0479">Metal-binding</keyword>
<keyword evidence="10" id="KW-0539">Nucleus</keyword>
<dbReference type="PROSITE" id="PS00028">
    <property type="entry name" value="ZINC_FINGER_C2H2_1"/>
    <property type="match status" value="7"/>
</dbReference>
<dbReference type="SUPFAM" id="SSF57667">
    <property type="entry name" value="beta-beta-alpha zinc fingers"/>
    <property type="match status" value="5"/>
</dbReference>
<dbReference type="GO" id="GO:0000981">
    <property type="term" value="F:DNA-binding transcription factor activity, RNA polymerase II-specific"/>
    <property type="evidence" value="ECO:0007669"/>
    <property type="project" value="TreeGrafter"/>
</dbReference>
<dbReference type="AlphaFoldDB" id="A0A8J1UL18"/>
<evidence type="ECO:0000256" key="8">
    <source>
        <dbReference type="ARBA" id="ARBA00023125"/>
    </source>
</evidence>
<gene>
    <name evidence="12" type="ORF">OFUS_LOCUS17849</name>
</gene>
<dbReference type="FunFam" id="3.30.160.60:FF:000688">
    <property type="entry name" value="zinc finger protein 197 isoform X1"/>
    <property type="match status" value="1"/>
</dbReference>
<dbReference type="PANTHER" id="PTHR24381">
    <property type="entry name" value="ZINC FINGER PROTEIN"/>
    <property type="match status" value="1"/>
</dbReference>
<proteinExistence type="inferred from homology"/>
<feature type="compositionally biased region" description="Polar residues" evidence="11">
    <location>
        <begin position="30"/>
        <end position="45"/>
    </location>
</feature>
<dbReference type="GO" id="GO:0000977">
    <property type="term" value="F:RNA polymerase II transcription regulatory region sequence-specific DNA binding"/>
    <property type="evidence" value="ECO:0007669"/>
    <property type="project" value="TreeGrafter"/>
</dbReference>
<dbReference type="GO" id="GO:0008270">
    <property type="term" value="F:zinc ion binding"/>
    <property type="evidence" value="ECO:0007669"/>
    <property type="project" value="UniProtKB-KW"/>
</dbReference>
<dbReference type="Proteomes" id="UP000749559">
    <property type="component" value="Unassembled WGS sequence"/>
</dbReference>
<evidence type="ECO:0000256" key="2">
    <source>
        <dbReference type="ARBA" id="ARBA00006991"/>
    </source>
</evidence>
<keyword evidence="5" id="KW-0863">Zinc-finger</keyword>